<protein>
    <submittedName>
        <fullName evidence="2 3">Antitoxin</fullName>
    </submittedName>
</protein>
<reference evidence="3 4" key="1">
    <citation type="submission" date="2017-04" db="EMBL/GenBank/DDBJ databases">
        <authorList>
            <person name="Afonso C.L."/>
            <person name="Miller P.J."/>
            <person name="Scott M.A."/>
            <person name="Spackman E."/>
            <person name="Goraichik I."/>
            <person name="Dimitrov K.M."/>
            <person name="Suarez D.L."/>
            <person name="Swayne D.E."/>
        </authorList>
    </citation>
    <scope>NUCLEOTIDE SEQUENCE [LARGE SCALE GENOMIC DNA]</scope>
    <source>
        <strain evidence="3 4">DSM 43828</strain>
    </source>
</reference>
<evidence type="ECO:0000256" key="1">
    <source>
        <dbReference type="SAM" id="MobiDB-lite"/>
    </source>
</evidence>
<reference evidence="2 5" key="2">
    <citation type="submission" date="2018-05" db="EMBL/GenBank/DDBJ databases">
        <title>Evolution of GPA BGCs.</title>
        <authorList>
            <person name="Waglechner N."/>
            <person name="Wright G.D."/>
        </authorList>
    </citation>
    <scope>NUCLEOTIDE SEQUENCE [LARGE SCALE GENOMIC DNA]</scope>
    <source>
        <strain evidence="2 5">A82846</strain>
    </source>
</reference>
<dbReference type="EMBL" id="QHKI01000002">
    <property type="protein sequence ID" value="RSM90536.1"/>
    <property type="molecule type" value="Genomic_DNA"/>
</dbReference>
<dbReference type="OrthoDB" id="5125103at2"/>
<gene>
    <name evidence="2" type="ORF">DMH04_03460</name>
    <name evidence="3" type="ORF">SAMN05661093_06150</name>
</gene>
<proteinExistence type="predicted"/>
<dbReference type="EMBL" id="FWXV01000005">
    <property type="protein sequence ID" value="SMD19436.1"/>
    <property type="molecule type" value="Genomic_DNA"/>
</dbReference>
<evidence type="ECO:0000313" key="5">
    <source>
        <dbReference type="Proteomes" id="UP000287547"/>
    </source>
</evidence>
<dbReference type="InterPro" id="IPR028037">
    <property type="entry name" value="Antitoxin_Rv0909/MT0933"/>
</dbReference>
<dbReference type="AlphaFoldDB" id="A0A1Y5XWY6"/>
<dbReference type="Pfam" id="PF14013">
    <property type="entry name" value="MT0933_antitox"/>
    <property type="match status" value="1"/>
</dbReference>
<dbReference type="Proteomes" id="UP000287547">
    <property type="component" value="Unassembled WGS sequence"/>
</dbReference>
<keyword evidence="4" id="KW-1185">Reference proteome</keyword>
<dbReference type="Proteomes" id="UP000192674">
    <property type="component" value="Unassembled WGS sequence"/>
</dbReference>
<accession>A0A1Y5XWY6</accession>
<dbReference type="RefSeq" id="WP_033381783.1">
    <property type="nucleotide sequence ID" value="NZ_FWXV01000005.1"/>
</dbReference>
<evidence type="ECO:0000313" key="2">
    <source>
        <dbReference type="EMBL" id="RSM90536.1"/>
    </source>
</evidence>
<name>A0A1Y5XWY6_KIBAR</name>
<organism evidence="3 4">
    <name type="scientific">Kibdelosporangium aridum</name>
    <dbReference type="NCBI Taxonomy" id="2030"/>
    <lineage>
        <taxon>Bacteria</taxon>
        <taxon>Bacillati</taxon>
        <taxon>Actinomycetota</taxon>
        <taxon>Actinomycetes</taxon>
        <taxon>Pseudonocardiales</taxon>
        <taxon>Pseudonocardiaceae</taxon>
        <taxon>Kibdelosporangium</taxon>
    </lineage>
</organism>
<evidence type="ECO:0000313" key="3">
    <source>
        <dbReference type="EMBL" id="SMD19436.1"/>
    </source>
</evidence>
<feature type="region of interest" description="Disordered" evidence="1">
    <location>
        <begin position="42"/>
        <end position="77"/>
    </location>
</feature>
<sequence length="77" mass="8450">MAGLFKKLTVLAGAAEAARRYARKNPEKVARMADKAGKFVDRQTKGKYHHQIENAVRKVRRPGPGGQHGPSGQHGPY</sequence>
<feature type="compositionally biased region" description="Basic and acidic residues" evidence="1">
    <location>
        <begin position="42"/>
        <end position="56"/>
    </location>
</feature>
<evidence type="ECO:0000313" key="4">
    <source>
        <dbReference type="Proteomes" id="UP000192674"/>
    </source>
</evidence>